<dbReference type="EMBL" id="BQNB010019476">
    <property type="protein sequence ID" value="GJT85710.1"/>
    <property type="molecule type" value="Genomic_DNA"/>
</dbReference>
<dbReference type="CDD" id="cd00303">
    <property type="entry name" value="retropepsin_like"/>
    <property type="match status" value="1"/>
</dbReference>
<dbReference type="SUPFAM" id="SSF56672">
    <property type="entry name" value="DNA/RNA polymerases"/>
    <property type="match status" value="1"/>
</dbReference>
<feature type="domain" description="Reverse transcriptase" evidence="1">
    <location>
        <begin position="280"/>
        <end position="363"/>
    </location>
</feature>
<evidence type="ECO:0000313" key="3">
    <source>
        <dbReference type="Proteomes" id="UP001151760"/>
    </source>
</evidence>
<dbReference type="PANTHER" id="PTHR33067">
    <property type="entry name" value="RNA-DIRECTED DNA POLYMERASE-RELATED"/>
    <property type="match status" value="1"/>
</dbReference>
<dbReference type="PANTHER" id="PTHR33067:SF35">
    <property type="entry name" value="ASPARTIC PEPTIDASE DDI1-TYPE DOMAIN-CONTAINING PROTEIN"/>
    <property type="match status" value="1"/>
</dbReference>
<comment type="caution">
    <text evidence="2">The sequence shown here is derived from an EMBL/GenBank/DDBJ whole genome shotgun (WGS) entry which is preliminary data.</text>
</comment>
<keyword evidence="2" id="KW-0808">Transferase</keyword>
<dbReference type="GO" id="GO:0003964">
    <property type="term" value="F:RNA-directed DNA polymerase activity"/>
    <property type="evidence" value="ECO:0007669"/>
    <property type="project" value="UniProtKB-KW"/>
</dbReference>
<keyword evidence="2" id="KW-0548">Nucleotidyltransferase</keyword>
<dbReference type="InterPro" id="IPR021109">
    <property type="entry name" value="Peptidase_aspartic_dom_sf"/>
</dbReference>
<keyword evidence="3" id="KW-1185">Reference proteome</keyword>
<evidence type="ECO:0000259" key="1">
    <source>
        <dbReference type="Pfam" id="PF00078"/>
    </source>
</evidence>
<dbReference type="Gene3D" id="2.40.70.10">
    <property type="entry name" value="Acid Proteases"/>
    <property type="match status" value="1"/>
</dbReference>
<evidence type="ECO:0000313" key="2">
    <source>
        <dbReference type="EMBL" id="GJT85710.1"/>
    </source>
</evidence>
<dbReference type="Gene3D" id="3.30.70.270">
    <property type="match status" value="1"/>
</dbReference>
<name>A0ABQ5HEM4_9ASTR</name>
<dbReference type="InterPro" id="IPR043128">
    <property type="entry name" value="Rev_trsase/Diguanyl_cyclase"/>
</dbReference>
<protein>
    <submittedName>
        <fullName evidence="2">Reverse transcriptase domain-containing protein</fullName>
    </submittedName>
</protein>
<dbReference type="InterPro" id="IPR043502">
    <property type="entry name" value="DNA/RNA_pol_sf"/>
</dbReference>
<proteinExistence type="predicted"/>
<reference evidence="2" key="1">
    <citation type="journal article" date="2022" name="Int. J. Mol. Sci.">
        <title>Draft Genome of Tanacetum Coccineum: Genomic Comparison of Closely Related Tanacetum-Family Plants.</title>
        <authorList>
            <person name="Yamashiro T."/>
            <person name="Shiraishi A."/>
            <person name="Nakayama K."/>
            <person name="Satake H."/>
        </authorList>
    </citation>
    <scope>NUCLEOTIDE SEQUENCE</scope>
</reference>
<dbReference type="InterPro" id="IPR000477">
    <property type="entry name" value="RT_dom"/>
</dbReference>
<dbReference type="Gene3D" id="3.10.10.10">
    <property type="entry name" value="HIV Type 1 Reverse Transcriptase, subunit A, domain 1"/>
    <property type="match status" value="1"/>
</dbReference>
<sequence>MMQHKYKLPDEGRNSKLEEILRTFIEESRRKQKQNENLFWNIKKNYDKIFKKGRGNEASKITLNERCSAVVLNDIPLKDKDPRSFTIPCVIGQGGINKALAYLGASISLMPYSMFLRLNLGELKTTHMYIKLADKSTQIVRGIAENVIVKFDRFVFPIDFVVLDMKEDHKIPTILGRPFLAIAHAMIDIFNKKNSFKVGDETIIFDIEKSMRFLPSDDETCEKPTTKLKDLPPHLEYSFLGNNLEFPVIISSLLSAQEKESLLGVLAKHKNALAWKVANIKRYFQIPLAPEDQEKTTFTCPYMTFDYRRMPFGLCNAPVTFQRCMIAIFHDMCKDFMEVFMDDFSIFGNSFNSCLNNLSKILASKQDAKPRLIRWVLLLQEFTIEIKDKKGLENLAADHLSRLENLDLEELDEDAIRDSLPDEHLMVINIKEAETDPWYADYANFLVSKMVLQHLTFHLRKKFLIDVKKYIWDDPYLFKSCPNRIIRRCISGKKSYEILKHCHTGPTGGHYGADITARKVFESGFY</sequence>
<dbReference type="Proteomes" id="UP001151760">
    <property type="component" value="Unassembled WGS sequence"/>
</dbReference>
<reference evidence="2" key="2">
    <citation type="submission" date="2022-01" db="EMBL/GenBank/DDBJ databases">
        <authorList>
            <person name="Yamashiro T."/>
            <person name="Shiraishi A."/>
            <person name="Satake H."/>
            <person name="Nakayama K."/>
        </authorList>
    </citation>
    <scope>NUCLEOTIDE SEQUENCE</scope>
</reference>
<dbReference type="Pfam" id="PF00078">
    <property type="entry name" value="RVT_1"/>
    <property type="match status" value="1"/>
</dbReference>
<accession>A0ABQ5HEM4</accession>
<organism evidence="2 3">
    <name type="scientific">Tanacetum coccineum</name>
    <dbReference type="NCBI Taxonomy" id="301880"/>
    <lineage>
        <taxon>Eukaryota</taxon>
        <taxon>Viridiplantae</taxon>
        <taxon>Streptophyta</taxon>
        <taxon>Embryophyta</taxon>
        <taxon>Tracheophyta</taxon>
        <taxon>Spermatophyta</taxon>
        <taxon>Magnoliopsida</taxon>
        <taxon>eudicotyledons</taxon>
        <taxon>Gunneridae</taxon>
        <taxon>Pentapetalae</taxon>
        <taxon>asterids</taxon>
        <taxon>campanulids</taxon>
        <taxon>Asterales</taxon>
        <taxon>Asteraceae</taxon>
        <taxon>Asteroideae</taxon>
        <taxon>Anthemideae</taxon>
        <taxon>Anthemidinae</taxon>
        <taxon>Tanacetum</taxon>
    </lineage>
</organism>
<dbReference type="CDD" id="cd01647">
    <property type="entry name" value="RT_LTR"/>
    <property type="match status" value="1"/>
</dbReference>
<keyword evidence="2" id="KW-0695">RNA-directed DNA polymerase</keyword>
<gene>
    <name evidence="2" type="ORF">Tco_1067427</name>
</gene>